<dbReference type="RefSeq" id="WP_245095328.1">
    <property type="nucleotide sequence ID" value="NZ_CP095053.1"/>
</dbReference>
<evidence type="ECO:0000313" key="2">
    <source>
        <dbReference type="EMBL" id="UOR06368.1"/>
    </source>
</evidence>
<dbReference type="KEGG" id="haei:MUN82_04550"/>
<keyword evidence="1" id="KW-1133">Transmembrane helix</keyword>
<accession>A0A8T9SWB7</accession>
<proteinExistence type="predicted"/>
<dbReference type="Proteomes" id="UP000829925">
    <property type="component" value="Chromosome"/>
</dbReference>
<gene>
    <name evidence="2" type="ORF">MUN82_04550</name>
</gene>
<evidence type="ECO:0000313" key="3">
    <source>
        <dbReference type="Proteomes" id="UP000829925"/>
    </source>
</evidence>
<keyword evidence="1" id="KW-0812">Transmembrane</keyword>
<organism evidence="2 3">
    <name type="scientific">Hymenobacter aerilatus</name>
    <dbReference type="NCBI Taxonomy" id="2932251"/>
    <lineage>
        <taxon>Bacteria</taxon>
        <taxon>Pseudomonadati</taxon>
        <taxon>Bacteroidota</taxon>
        <taxon>Cytophagia</taxon>
        <taxon>Cytophagales</taxon>
        <taxon>Hymenobacteraceae</taxon>
        <taxon>Hymenobacter</taxon>
    </lineage>
</organism>
<sequence length="73" mass="8291">MTTAEKLLYYAASLIVLAVVGLRLFHLLDPGWGMIVILFCSILTTRVYAHYAGRLAQRNTELEEQLAELRKPQ</sequence>
<dbReference type="AlphaFoldDB" id="A0A8T9SWB7"/>
<feature type="transmembrane region" description="Helical" evidence="1">
    <location>
        <begin position="31"/>
        <end position="49"/>
    </location>
</feature>
<dbReference type="EMBL" id="CP095053">
    <property type="protein sequence ID" value="UOR06368.1"/>
    <property type="molecule type" value="Genomic_DNA"/>
</dbReference>
<reference evidence="2 3" key="1">
    <citation type="submission" date="2022-04" db="EMBL/GenBank/DDBJ databases">
        <title>Hymenobacter sp. isolated from the air.</title>
        <authorList>
            <person name="Won M."/>
            <person name="Lee C.-M."/>
            <person name="Woen H.-Y."/>
            <person name="Kwon S.-W."/>
        </authorList>
    </citation>
    <scope>NUCLEOTIDE SEQUENCE [LARGE SCALE GENOMIC DNA]</scope>
    <source>
        <strain evidence="3">5413 J-13</strain>
    </source>
</reference>
<protein>
    <submittedName>
        <fullName evidence="2">Uncharacterized protein</fullName>
    </submittedName>
</protein>
<keyword evidence="1" id="KW-0472">Membrane</keyword>
<keyword evidence="3" id="KW-1185">Reference proteome</keyword>
<evidence type="ECO:0000256" key="1">
    <source>
        <dbReference type="SAM" id="Phobius"/>
    </source>
</evidence>
<feature type="transmembrane region" description="Helical" evidence="1">
    <location>
        <begin position="7"/>
        <end position="25"/>
    </location>
</feature>
<name>A0A8T9SWB7_9BACT</name>